<protein>
    <recommendedName>
        <fullName evidence="4">Lipoprotein</fullName>
    </recommendedName>
</protein>
<name>A0A5E4PJR9_9COXI</name>
<dbReference type="RefSeq" id="WP_148339909.1">
    <property type="nucleotide sequence ID" value="NZ_LR699119.1"/>
</dbReference>
<dbReference type="KEGG" id="asip:AQUSIP_19230"/>
<evidence type="ECO:0000256" key="1">
    <source>
        <dbReference type="SAM" id="MobiDB-lite"/>
    </source>
</evidence>
<dbReference type="PROSITE" id="PS51257">
    <property type="entry name" value="PROKAR_LIPOPROTEIN"/>
    <property type="match status" value="1"/>
</dbReference>
<dbReference type="EMBL" id="LR699119">
    <property type="protein sequence ID" value="VVC76601.1"/>
    <property type="molecule type" value="Genomic_DNA"/>
</dbReference>
<accession>A0A5E4PJR9</accession>
<evidence type="ECO:0000313" key="2">
    <source>
        <dbReference type="EMBL" id="VVC76601.1"/>
    </source>
</evidence>
<evidence type="ECO:0008006" key="4">
    <source>
        <dbReference type="Google" id="ProtNLM"/>
    </source>
</evidence>
<dbReference type="AlphaFoldDB" id="A0A5E4PJR9"/>
<keyword evidence="3" id="KW-1185">Reference proteome</keyword>
<feature type="region of interest" description="Disordered" evidence="1">
    <location>
        <begin position="31"/>
        <end position="110"/>
    </location>
</feature>
<proteinExistence type="predicted"/>
<evidence type="ECO:0000313" key="3">
    <source>
        <dbReference type="Proteomes" id="UP000324194"/>
    </source>
</evidence>
<dbReference type="Proteomes" id="UP000324194">
    <property type="component" value="Chromosome 1"/>
</dbReference>
<gene>
    <name evidence="2" type="ORF">AQUSIP_19230</name>
</gene>
<sequence>MKSRYLILAAAALIVILTGCRNRIEEYEPYSTFDDRMAAAESGRPMTPDDQMPPEYGDQYAYSSSGGQDEGSYDQPRMAARSSSSSSQSDVEVPFSESRGPKHAVNVGAL</sequence>
<organism evidence="2 3">
    <name type="scientific">Aquicella siphonis</name>
    <dbReference type="NCBI Taxonomy" id="254247"/>
    <lineage>
        <taxon>Bacteria</taxon>
        <taxon>Pseudomonadati</taxon>
        <taxon>Pseudomonadota</taxon>
        <taxon>Gammaproteobacteria</taxon>
        <taxon>Legionellales</taxon>
        <taxon>Coxiellaceae</taxon>
        <taxon>Aquicella</taxon>
    </lineage>
</organism>
<reference evidence="2 3" key="1">
    <citation type="submission" date="2019-08" db="EMBL/GenBank/DDBJ databases">
        <authorList>
            <person name="Guy L."/>
        </authorList>
    </citation>
    <scope>NUCLEOTIDE SEQUENCE [LARGE SCALE GENOMIC DNA]</scope>
    <source>
        <strain evidence="2 3">SGT-108</strain>
    </source>
</reference>